<name>A0A415DZ77_9FIRM</name>
<dbReference type="AlphaFoldDB" id="A0A415DZ77"/>
<dbReference type="Proteomes" id="UP000284841">
    <property type="component" value="Unassembled WGS sequence"/>
</dbReference>
<dbReference type="Gene3D" id="3.30.70.360">
    <property type="match status" value="1"/>
</dbReference>
<dbReference type="InterPro" id="IPR036264">
    <property type="entry name" value="Bact_exopeptidase_dim_dom"/>
</dbReference>
<dbReference type="InterPro" id="IPR017144">
    <property type="entry name" value="Xaa-Arg_dipeptidase"/>
</dbReference>
<organism evidence="3 4">
    <name type="scientific">Emergencia timonensis</name>
    <dbReference type="NCBI Taxonomy" id="1776384"/>
    <lineage>
        <taxon>Bacteria</taxon>
        <taxon>Bacillati</taxon>
        <taxon>Bacillota</taxon>
        <taxon>Clostridia</taxon>
        <taxon>Peptostreptococcales</taxon>
        <taxon>Anaerovoracaceae</taxon>
        <taxon>Emergencia</taxon>
    </lineage>
</organism>
<accession>A0A415DZ77</accession>
<dbReference type="CDD" id="cd03887">
    <property type="entry name" value="M20_Acy1L2"/>
    <property type="match status" value="1"/>
</dbReference>
<evidence type="ECO:0000259" key="2">
    <source>
        <dbReference type="Pfam" id="PF07687"/>
    </source>
</evidence>
<proteinExistence type="inferred from homology"/>
<sequence length="395" mass="42947">MLAEKYIETLTKELESRRDALTAMSRTIWENPEIGHQEYTASKLLTEMLEDNGFTVEKGVCEMETAFSAVKKSGKPGPVIAFVAEYDALPQIGHACGHNLFCCSAVGAGIVLSQLQEELGGEVRVLGTPAEEGTVPNYGAKVVFVEKGYFDDVDAVFTAHGEGETVIERSLVAATMIKIKFKGVAIHAGGDQVHGKNALTAGMLCINNMNAIRQQNRPCDVVNSIVTDGGLAANTIPDNCELQFSVRSDTSEHLKRVLTNLEHSVQAAALVTGCEYEMEAVKNPMRDTKSNHQLGMVLAEYLDSIGAPYVQADSRNFAWDVGDITYVCPTLGSYFKMGPEEIICHTPGFREAAGSQLGFDGMMLAAKGMSVVACEYLVNPELREQAWKEFEATRK</sequence>
<dbReference type="GO" id="GO:0005737">
    <property type="term" value="C:cytoplasm"/>
    <property type="evidence" value="ECO:0007669"/>
    <property type="project" value="TreeGrafter"/>
</dbReference>
<evidence type="ECO:0000313" key="4">
    <source>
        <dbReference type="Proteomes" id="UP000284841"/>
    </source>
</evidence>
<dbReference type="GeneID" id="83003991"/>
<feature type="domain" description="Peptidase M20 dimerisation" evidence="2">
    <location>
        <begin position="176"/>
        <end position="268"/>
    </location>
</feature>
<comment type="similarity">
    <text evidence="1">Belongs to the peptidase M20A family.</text>
</comment>
<dbReference type="NCBIfam" id="TIGR01891">
    <property type="entry name" value="amidohydrolases"/>
    <property type="match status" value="1"/>
</dbReference>
<keyword evidence="4" id="KW-1185">Reference proteome</keyword>
<dbReference type="GO" id="GO:0071713">
    <property type="term" value="F:para-aminobenzoyl-glutamate hydrolase activity"/>
    <property type="evidence" value="ECO:0007669"/>
    <property type="project" value="TreeGrafter"/>
</dbReference>
<dbReference type="GO" id="GO:0046657">
    <property type="term" value="P:folic acid catabolic process"/>
    <property type="evidence" value="ECO:0007669"/>
    <property type="project" value="TreeGrafter"/>
</dbReference>
<dbReference type="EMBL" id="QRMS01000004">
    <property type="protein sequence ID" value="RHJ86131.1"/>
    <property type="molecule type" value="Genomic_DNA"/>
</dbReference>
<protein>
    <recommendedName>
        <fullName evidence="1">Peptidase M20 domain-containing protein 2</fullName>
    </recommendedName>
</protein>
<dbReference type="InterPro" id="IPR011650">
    <property type="entry name" value="Peptidase_M20_dimer"/>
</dbReference>
<dbReference type="PIRSF" id="PIRSF037226">
    <property type="entry name" value="Amidohydrolase_ACY1L2_prd"/>
    <property type="match status" value="1"/>
</dbReference>
<dbReference type="GO" id="GO:0016805">
    <property type="term" value="F:dipeptidase activity"/>
    <property type="evidence" value="ECO:0007669"/>
    <property type="project" value="InterPro"/>
</dbReference>
<dbReference type="InterPro" id="IPR052030">
    <property type="entry name" value="Peptidase_M20/M20A_hydrolases"/>
</dbReference>
<dbReference type="InterPro" id="IPR002933">
    <property type="entry name" value="Peptidase_M20"/>
</dbReference>
<dbReference type="InterPro" id="IPR017439">
    <property type="entry name" value="Amidohydrolase"/>
</dbReference>
<reference evidence="3 4" key="1">
    <citation type="submission" date="2018-08" db="EMBL/GenBank/DDBJ databases">
        <title>A genome reference for cultivated species of the human gut microbiota.</title>
        <authorList>
            <person name="Zou Y."/>
            <person name="Xue W."/>
            <person name="Luo G."/>
        </authorList>
    </citation>
    <scope>NUCLEOTIDE SEQUENCE [LARGE SCALE GENOMIC DNA]</scope>
    <source>
        <strain evidence="3 4">AM07-24</strain>
    </source>
</reference>
<dbReference type="SUPFAM" id="SSF55031">
    <property type="entry name" value="Bacterial exopeptidase dimerisation domain"/>
    <property type="match status" value="1"/>
</dbReference>
<dbReference type="STRING" id="1776384.GCA_900086585_01613"/>
<evidence type="ECO:0000256" key="1">
    <source>
        <dbReference type="PIRNR" id="PIRNR037226"/>
    </source>
</evidence>
<dbReference type="Pfam" id="PF07687">
    <property type="entry name" value="M20_dimer"/>
    <property type="match status" value="1"/>
</dbReference>
<dbReference type="SUPFAM" id="SSF53187">
    <property type="entry name" value="Zn-dependent exopeptidases"/>
    <property type="match status" value="1"/>
</dbReference>
<dbReference type="RefSeq" id="WP_067536254.1">
    <property type="nucleotide sequence ID" value="NZ_AP025567.1"/>
</dbReference>
<dbReference type="PANTHER" id="PTHR30575:SF0">
    <property type="entry name" value="XAA-ARG DIPEPTIDASE"/>
    <property type="match status" value="1"/>
</dbReference>
<dbReference type="Pfam" id="PF01546">
    <property type="entry name" value="Peptidase_M20"/>
    <property type="match status" value="1"/>
</dbReference>
<dbReference type="PANTHER" id="PTHR30575">
    <property type="entry name" value="PEPTIDASE M20"/>
    <property type="match status" value="1"/>
</dbReference>
<dbReference type="OrthoDB" id="9781032at2"/>
<dbReference type="Gene3D" id="3.40.630.10">
    <property type="entry name" value="Zn peptidases"/>
    <property type="match status" value="1"/>
</dbReference>
<comment type="caution">
    <text evidence="3">The sequence shown here is derived from an EMBL/GenBank/DDBJ whole genome shotgun (WGS) entry which is preliminary data.</text>
</comment>
<evidence type="ECO:0000313" key="3">
    <source>
        <dbReference type="EMBL" id="RHJ86131.1"/>
    </source>
</evidence>
<gene>
    <name evidence="3" type="ORF">DW099_14950</name>
</gene>